<comment type="caution">
    <text evidence="2">The sequence shown here is derived from an EMBL/GenBank/DDBJ whole genome shotgun (WGS) entry which is preliminary data.</text>
</comment>
<name>A0A7C3SLC5_9BACT</name>
<reference evidence="2" key="1">
    <citation type="journal article" date="2020" name="mSystems">
        <title>Genome- and Community-Level Interaction Insights into Carbon Utilization and Element Cycling Functions of Hydrothermarchaeota in Hydrothermal Sediment.</title>
        <authorList>
            <person name="Zhou Z."/>
            <person name="Liu Y."/>
            <person name="Xu W."/>
            <person name="Pan J."/>
            <person name="Luo Z.H."/>
            <person name="Li M."/>
        </authorList>
    </citation>
    <scope>NUCLEOTIDE SEQUENCE [LARGE SCALE GENOMIC DNA]</scope>
    <source>
        <strain evidence="2">SpSt-776</strain>
    </source>
</reference>
<dbReference type="Pfam" id="PF10123">
    <property type="entry name" value="Mu-like_Pro"/>
    <property type="match status" value="1"/>
</dbReference>
<evidence type="ECO:0000313" key="2">
    <source>
        <dbReference type="EMBL" id="HGB15185.1"/>
    </source>
</evidence>
<sequence length="341" mass="37761">MEREPKLELEAGDRLPEWIRLLPRGRVELVDGRPPFEVDQESLGAMVQAFEARGVDLVVDYEHQSLNGGRAPAAGWIKELEARDDGLWARIEWTAQAQEYLRQKEYRYFSPVLKLDPETRKPLALLQVALTNVPAMKGVSPLVAKYGGGASDQAVQVADRSFQEADPGMEELKSRLGLDSGARPEALWQLADEFFRELAGTLGLEKGATAVQVKARVEALKAETAQAEALREELENLKIQLAEEQRNRMVEEALKAGKISPAQKNWALEYCRQDPKGFRAFATQAPKVVPVGVTLDRGPQSSAAEARLSSKEMAVCRAANIGPELYLQAKEAKNQDNDTEV</sequence>
<evidence type="ECO:0008006" key="3">
    <source>
        <dbReference type="Google" id="ProtNLM"/>
    </source>
</evidence>
<dbReference type="EMBL" id="DTHB01000050">
    <property type="protein sequence ID" value="HGB15185.1"/>
    <property type="molecule type" value="Genomic_DNA"/>
</dbReference>
<organism evidence="2">
    <name type="scientific">Desulfobacca acetoxidans</name>
    <dbReference type="NCBI Taxonomy" id="60893"/>
    <lineage>
        <taxon>Bacteria</taxon>
        <taxon>Pseudomonadati</taxon>
        <taxon>Thermodesulfobacteriota</taxon>
        <taxon>Desulfobaccia</taxon>
        <taxon>Desulfobaccales</taxon>
        <taxon>Desulfobaccaceae</taxon>
        <taxon>Desulfobacca</taxon>
    </lineage>
</organism>
<dbReference type="AlphaFoldDB" id="A0A7C3SLC5"/>
<keyword evidence="1" id="KW-0175">Coiled coil</keyword>
<dbReference type="PIRSF" id="PIRSF016624">
    <property type="entry name" value="Mu_prophg_I"/>
    <property type="match status" value="1"/>
</dbReference>
<accession>A0A7C3SLC5</accession>
<dbReference type="InterPro" id="IPR012106">
    <property type="entry name" value="Phage_Mu_Gp1"/>
</dbReference>
<protein>
    <recommendedName>
        <fullName evidence="3">Mu-like prophage I protein</fullName>
    </recommendedName>
</protein>
<feature type="coiled-coil region" evidence="1">
    <location>
        <begin position="210"/>
        <end position="254"/>
    </location>
</feature>
<proteinExistence type="predicted"/>
<evidence type="ECO:0000256" key="1">
    <source>
        <dbReference type="SAM" id="Coils"/>
    </source>
</evidence>
<gene>
    <name evidence="2" type="ORF">ENV62_08135</name>
</gene>